<keyword evidence="2" id="KW-1185">Reference proteome</keyword>
<gene>
    <name evidence="1" type="ORF">Tcan_09565</name>
</gene>
<evidence type="ECO:0000313" key="1">
    <source>
        <dbReference type="EMBL" id="KHN80487.1"/>
    </source>
</evidence>
<protein>
    <submittedName>
        <fullName evidence="1">Uncharacterized protein</fullName>
    </submittedName>
</protein>
<dbReference type="AlphaFoldDB" id="A0A0B2VGC8"/>
<evidence type="ECO:0000313" key="2">
    <source>
        <dbReference type="Proteomes" id="UP000031036"/>
    </source>
</evidence>
<name>A0A0B2VGC8_TOXCA</name>
<sequence length="73" mass="8687">MDAREEISRSRNRRRHDKPKYEDYYVEFEGKKRSPSFLLKLHRKLMKIATSAICRCEQHIFPDIICVVDCDGG</sequence>
<organism evidence="1 2">
    <name type="scientific">Toxocara canis</name>
    <name type="common">Canine roundworm</name>
    <dbReference type="NCBI Taxonomy" id="6265"/>
    <lineage>
        <taxon>Eukaryota</taxon>
        <taxon>Metazoa</taxon>
        <taxon>Ecdysozoa</taxon>
        <taxon>Nematoda</taxon>
        <taxon>Chromadorea</taxon>
        <taxon>Rhabditida</taxon>
        <taxon>Spirurina</taxon>
        <taxon>Ascaridomorpha</taxon>
        <taxon>Ascaridoidea</taxon>
        <taxon>Toxocaridae</taxon>
        <taxon>Toxocara</taxon>
    </lineage>
</organism>
<reference evidence="1 2" key="1">
    <citation type="submission" date="2014-11" db="EMBL/GenBank/DDBJ databases">
        <title>Genetic blueprint of the zoonotic pathogen Toxocara canis.</title>
        <authorList>
            <person name="Zhu X.-Q."/>
            <person name="Korhonen P.K."/>
            <person name="Cai H."/>
            <person name="Young N.D."/>
            <person name="Nejsum P."/>
            <person name="von Samson-Himmelstjerna G."/>
            <person name="Boag P.R."/>
            <person name="Tan P."/>
            <person name="Li Q."/>
            <person name="Min J."/>
            <person name="Yang Y."/>
            <person name="Wang X."/>
            <person name="Fang X."/>
            <person name="Hall R.S."/>
            <person name="Hofmann A."/>
            <person name="Sternberg P.W."/>
            <person name="Jex A.R."/>
            <person name="Gasser R.B."/>
        </authorList>
    </citation>
    <scope>NUCLEOTIDE SEQUENCE [LARGE SCALE GENOMIC DNA]</scope>
    <source>
        <strain evidence="1">PN_DK_2014</strain>
    </source>
</reference>
<dbReference type="Proteomes" id="UP000031036">
    <property type="component" value="Unassembled WGS sequence"/>
</dbReference>
<dbReference type="EMBL" id="JPKZ01001740">
    <property type="protein sequence ID" value="KHN80487.1"/>
    <property type="molecule type" value="Genomic_DNA"/>
</dbReference>
<comment type="caution">
    <text evidence="1">The sequence shown here is derived from an EMBL/GenBank/DDBJ whole genome shotgun (WGS) entry which is preliminary data.</text>
</comment>
<accession>A0A0B2VGC8</accession>
<proteinExistence type="predicted"/>